<gene>
    <name evidence="1" type="primary">CTF1_1</name>
    <name evidence="1" type="ORF">DSO57_1008612</name>
</gene>
<proteinExistence type="predicted"/>
<evidence type="ECO:0000313" key="1">
    <source>
        <dbReference type="EMBL" id="KAJ9055005.1"/>
    </source>
</evidence>
<name>A0ACC2RY50_9FUNG</name>
<dbReference type="Proteomes" id="UP001165960">
    <property type="component" value="Unassembled WGS sequence"/>
</dbReference>
<organism evidence="1 2">
    <name type="scientific">Entomophthora muscae</name>
    <dbReference type="NCBI Taxonomy" id="34485"/>
    <lineage>
        <taxon>Eukaryota</taxon>
        <taxon>Fungi</taxon>
        <taxon>Fungi incertae sedis</taxon>
        <taxon>Zoopagomycota</taxon>
        <taxon>Entomophthoromycotina</taxon>
        <taxon>Entomophthoromycetes</taxon>
        <taxon>Entomophthorales</taxon>
        <taxon>Entomophthoraceae</taxon>
        <taxon>Entomophthora</taxon>
    </lineage>
</organism>
<dbReference type="EMBL" id="QTSX02006416">
    <property type="protein sequence ID" value="KAJ9055005.1"/>
    <property type="molecule type" value="Genomic_DNA"/>
</dbReference>
<evidence type="ECO:0000313" key="2">
    <source>
        <dbReference type="Proteomes" id="UP001165960"/>
    </source>
</evidence>
<accession>A0ACC2RY50</accession>
<comment type="caution">
    <text evidence="1">The sequence shown here is derived from an EMBL/GenBank/DDBJ whole genome shotgun (WGS) entry which is preliminary data.</text>
</comment>
<protein>
    <submittedName>
        <fullName evidence="1">Transcriptional activator of fatty acid utilization</fullName>
    </submittedName>
</protein>
<keyword evidence="2" id="KW-1185">Reference proteome</keyword>
<reference evidence="1" key="1">
    <citation type="submission" date="2022-04" db="EMBL/GenBank/DDBJ databases">
        <title>Genome of the entomopathogenic fungus Entomophthora muscae.</title>
        <authorList>
            <person name="Elya C."/>
            <person name="Lovett B.R."/>
            <person name="Lee E."/>
            <person name="Macias A.M."/>
            <person name="Hajek A.E."/>
            <person name="De Bivort B.L."/>
            <person name="Kasson M.T."/>
            <person name="De Fine Licht H.H."/>
            <person name="Stajich J.E."/>
        </authorList>
    </citation>
    <scope>NUCLEOTIDE SEQUENCE</scope>
    <source>
        <strain evidence="1">Berkeley</strain>
    </source>
</reference>
<sequence>MSRPICPVFFHTLRECASGEASEDYKTDKVRIVNISMTESNTLPEASLLLPHPNMMKSLAQEYFRYFNPYVPILEPSVFYSYLDEHNPSLPKEALIMIVCLSGACYYPHKATIKGITLALLTRFHHLTGKIYRIPCIQTVQAFLIASQGQISERTNLIKNGWYYYSIGCNMARMLGFYRRCPHLRSIVQEERTRTWMTLYGTSISYYAGWGKPYSISLFNTDIPLWTLDTKHESSDVEFYNQNKFIVTGHRLSIMFVGLREMLLKVKNEPKLTDKRAYHSKLNLIEKYIFSWYGSLPPYLYSKAKKSGFISFSSCRNPFSCLLHVCFFYHLLELNRLKLEPHDWTNVSFSRILNFNNQIDDVISVSHFSKPFPPRKMPRCCSLWS</sequence>